<dbReference type="Gene3D" id="3.40.50.300">
    <property type="entry name" value="P-loop containing nucleotide triphosphate hydrolases"/>
    <property type="match status" value="1"/>
</dbReference>
<dbReference type="SUPFAM" id="SSF52540">
    <property type="entry name" value="P-loop containing nucleoside triphosphate hydrolases"/>
    <property type="match status" value="1"/>
</dbReference>
<dbReference type="PROSITE" id="PS00676">
    <property type="entry name" value="SIGMA54_INTERACT_2"/>
    <property type="match status" value="1"/>
</dbReference>
<evidence type="ECO:0000256" key="2">
    <source>
        <dbReference type="ARBA" id="ARBA00022840"/>
    </source>
</evidence>
<keyword evidence="2" id="KW-0067">ATP-binding</keyword>
<reference evidence="7 8" key="1">
    <citation type="submission" date="2020-10" db="EMBL/GenBank/DDBJ databases">
        <title>Complete genome sequence of Cupriavidus basilensis CCUG 49340T.</title>
        <authorList>
            <person name="Salva-Serra F."/>
            <person name="Donoso R.A."/>
            <person name="Cho K.H."/>
            <person name="Yoo J.A."/>
            <person name="Lee K."/>
            <person name="Yoon S.-H."/>
            <person name="Perez-Pantoja D."/>
            <person name="Moore E.R.B."/>
        </authorList>
    </citation>
    <scope>NUCLEOTIDE SEQUENCE [LARGE SCALE GENOMIC DNA]</scope>
    <source>
        <strain evidence="8">CCUG 49340</strain>
        <plasmid evidence="7 8">pRK1-2</plasmid>
    </source>
</reference>
<organism evidence="7 8">
    <name type="scientific">Cupriavidus basilensis</name>
    <dbReference type="NCBI Taxonomy" id="68895"/>
    <lineage>
        <taxon>Bacteria</taxon>
        <taxon>Pseudomonadati</taxon>
        <taxon>Pseudomonadota</taxon>
        <taxon>Betaproteobacteria</taxon>
        <taxon>Burkholderiales</taxon>
        <taxon>Burkholderiaceae</taxon>
        <taxon>Cupriavidus</taxon>
    </lineage>
</organism>
<dbReference type="GO" id="GO:0043565">
    <property type="term" value="F:sequence-specific DNA binding"/>
    <property type="evidence" value="ECO:0007669"/>
    <property type="project" value="InterPro"/>
</dbReference>
<keyword evidence="1" id="KW-0547">Nucleotide-binding</keyword>
<dbReference type="Pfam" id="PF01590">
    <property type="entry name" value="GAF"/>
    <property type="match status" value="1"/>
</dbReference>
<dbReference type="Pfam" id="PF00158">
    <property type="entry name" value="Sigma54_activat"/>
    <property type="match status" value="1"/>
</dbReference>
<evidence type="ECO:0000259" key="6">
    <source>
        <dbReference type="PROSITE" id="PS50045"/>
    </source>
</evidence>
<feature type="domain" description="Sigma-54 factor interaction" evidence="6">
    <location>
        <begin position="335"/>
        <end position="560"/>
    </location>
</feature>
<dbReference type="Pfam" id="PF02954">
    <property type="entry name" value="HTH_8"/>
    <property type="match status" value="1"/>
</dbReference>
<evidence type="ECO:0000256" key="3">
    <source>
        <dbReference type="ARBA" id="ARBA00023015"/>
    </source>
</evidence>
<dbReference type="GO" id="GO:0005524">
    <property type="term" value="F:ATP binding"/>
    <property type="evidence" value="ECO:0007669"/>
    <property type="project" value="UniProtKB-KW"/>
</dbReference>
<sequence length="635" mass="69388">MDSFPPNEIVAFDTPDATERLRKSLQLDGMLPQGVLRQEIEASWDRSMRHGIDRSDSKLVDIQFDADWKTLREANRLLIDAASPEMSFLVARYGHDGIAILADADANMLLVEGRTDYLQELGIRDVAPGACWSEAMRGTNALGTALVDSKPTLINSGEHYLECLRRLSCASAPIRDPRGQLIGVLDVTREGVLTQPRDSLSMLMLAARQIECRLFGAYYPENIVLAFHRREPHLDSAWRGMVVLSCDGDILAADQQACSLLMQDRSAVVGRRSEDILGIRGSQLVARVMREGVSKVTNASGEFFFRAVQIPRPAPSIPAAEPDTARAAPGSLDRLAGANHRLARGLHMARRGLDHDVPVLLLGETGTGKEVTARALHDASVRAGKPFVAVNCASIPEGLIESELFGYREGAFTGARKGGVVGRLSQANGGTLFLDEIGDMPLHLQARLLRVLQERKVAPLGAAEEQAIDVALVCATHRDLKLLVQEKTFREDLYYRINGIGVSLPPLRERQDIGDLANVLLAKLGAPHATLDSELSELIEQFDWPGNIRQLEMVLRSALAMREEGETALGTQHLTDAALDELQAGARQSAGLIRDREMELIRDSLGSHQGNVSAAAQALGISRATLYRKLKQLRT</sequence>
<keyword evidence="7" id="KW-0614">Plasmid</keyword>
<keyword evidence="3" id="KW-0805">Transcription regulation</keyword>
<dbReference type="PANTHER" id="PTHR32071">
    <property type="entry name" value="TRANSCRIPTIONAL REGULATORY PROTEIN"/>
    <property type="match status" value="1"/>
</dbReference>
<keyword evidence="4" id="KW-0238">DNA-binding</keyword>
<name>A0A643FLE1_9BURK</name>
<protein>
    <submittedName>
        <fullName evidence="7">Sigma-54-dependent Fis family transcriptional regulator</fullName>
    </submittedName>
</protein>
<dbReference type="AlphaFoldDB" id="A0A643FLE1"/>
<dbReference type="InterPro" id="IPR002078">
    <property type="entry name" value="Sigma_54_int"/>
</dbReference>
<evidence type="ECO:0000256" key="5">
    <source>
        <dbReference type="ARBA" id="ARBA00023163"/>
    </source>
</evidence>
<dbReference type="GeneID" id="98406712"/>
<dbReference type="InterPro" id="IPR058031">
    <property type="entry name" value="AAA_lid_NorR"/>
</dbReference>
<proteinExistence type="predicted"/>
<dbReference type="InterPro" id="IPR029016">
    <property type="entry name" value="GAF-like_dom_sf"/>
</dbReference>
<dbReference type="GO" id="GO:0006355">
    <property type="term" value="P:regulation of DNA-templated transcription"/>
    <property type="evidence" value="ECO:0007669"/>
    <property type="project" value="InterPro"/>
</dbReference>
<dbReference type="Proteomes" id="UP000397656">
    <property type="component" value="Plasmid pRK1-2"/>
</dbReference>
<gene>
    <name evidence="7" type="ORF">F7R26_037715</name>
</gene>
<evidence type="ECO:0000256" key="1">
    <source>
        <dbReference type="ARBA" id="ARBA00022741"/>
    </source>
</evidence>
<evidence type="ECO:0000256" key="4">
    <source>
        <dbReference type="ARBA" id="ARBA00023125"/>
    </source>
</evidence>
<dbReference type="PROSITE" id="PS50045">
    <property type="entry name" value="SIGMA54_INTERACT_4"/>
    <property type="match status" value="1"/>
</dbReference>
<dbReference type="InterPro" id="IPR003018">
    <property type="entry name" value="GAF"/>
</dbReference>
<geneLocation type="plasmid" evidence="7 8">
    <name>pRK1-2</name>
</geneLocation>
<dbReference type="Pfam" id="PF25601">
    <property type="entry name" value="AAA_lid_14"/>
    <property type="match status" value="1"/>
</dbReference>
<accession>A0A643FLE1</accession>
<dbReference type="CDD" id="cd00009">
    <property type="entry name" value="AAA"/>
    <property type="match status" value="1"/>
</dbReference>
<dbReference type="EMBL" id="CP062806">
    <property type="protein sequence ID" value="QOT82039.1"/>
    <property type="molecule type" value="Genomic_DNA"/>
</dbReference>
<dbReference type="InterPro" id="IPR002197">
    <property type="entry name" value="HTH_Fis"/>
</dbReference>
<dbReference type="PANTHER" id="PTHR32071:SF77">
    <property type="entry name" value="TRANSCRIPTIONAL REGULATORY PROTEIN"/>
    <property type="match status" value="1"/>
</dbReference>
<dbReference type="SUPFAM" id="SSF46689">
    <property type="entry name" value="Homeodomain-like"/>
    <property type="match status" value="1"/>
</dbReference>
<dbReference type="Gene3D" id="3.30.450.40">
    <property type="match status" value="1"/>
</dbReference>
<dbReference type="InterPro" id="IPR009057">
    <property type="entry name" value="Homeodomain-like_sf"/>
</dbReference>
<dbReference type="InterPro" id="IPR027417">
    <property type="entry name" value="P-loop_NTPase"/>
</dbReference>
<dbReference type="RefSeq" id="WP_150991986.1">
    <property type="nucleotide sequence ID" value="NZ_CP062806.1"/>
</dbReference>
<dbReference type="InterPro" id="IPR003593">
    <property type="entry name" value="AAA+_ATPase"/>
</dbReference>
<evidence type="ECO:0000313" key="7">
    <source>
        <dbReference type="EMBL" id="QOT82039.1"/>
    </source>
</evidence>
<dbReference type="InterPro" id="IPR025943">
    <property type="entry name" value="Sigma_54_int_dom_ATP-bd_2"/>
</dbReference>
<evidence type="ECO:0000313" key="8">
    <source>
        <dbReference type="Proteomes" id="UP000397656"/>
    </source>
</evidence>
<dbReference type="FunFam" id="3.40.50.300:FF:000006">
    <property type="entry name" value="DNA-binding transcriptional regulator NtrC"/>
    <property type="match status" value="1"/>
</dbReference>
<keyword evidence="5" id="KW-0804">Transcription</keyword>
<dbReference type="Gene3D" id="1.10.8.60">
    <property type="match status" value="1"/>
</dbReference>
<dbReference type="Gene3D" id="1.10.10.60">
    <property type="entry name" value="Homeodomain-like"/>
    <property type="match status" value="1"/>
</dbReference>
<dbReference type="SMART" id="SM00382">
    <property type="entry name" value="AAA"/>
    <property type="match status" value="1"/>
</dbReference>
<dbReference type="PRINTS" id="PR01590">
    <property type="entry name" value="HTHFIS"/>
</dbReference>